<dbReference type="GO" id="GO:0016787">
    <property type="term" value="F:hydrolase activity"/>
    <property type="evidence" value="ECO:0007669"/>
    <property type="project" value="UniProtKB-KW"/>
</dbReference>
<dbReference type="Pfam" id="PF20434">
    <property type="entry name" value="BD-FAE"/>
    <property type="match status" value="1"/>
</dbReference>
<dbReference type="InterPro" id="IPR050300">
    <property type="entry name" value="GDXG_lipolytic_enzyme"/>
</dbReference>
<feature type="domain" description="BD-FAE-like" evidence="2">
    <location>
        <begin position="70"/>
        <end position="300"/>
    </location>
</feature>
<reference evidence="3" key="1">
    <citation type="submission" date="2023-06" db="EMBL/GenBank/DDBJ databases">
        <title>lsaBGC provides a comprehensive framework for evolutionary analysis of biosynthetic gene clusters within focal taxa.</title>
        <authorList>
            <person name="Salamzade R."/>
            <person name="Sandstrom S."/>
            <person name="Kalan L.R."/>
        </authorList>
    </citation>
    <scope>NUCLEOTIDE SEQUENCE</scope>
    <source>
        <strain evidence="3">P3-SID899</strain>
    </source>
</reference>
<gene>
    <name evidence="3" type="ORF">M3A82_003465</name>
</gene>
<dbReference type="RefSeq" id="WP_002854102.1">
    <property type="nucleotide sequence ID" value="NZ_CP082331.1"/>
</dbReference>
<dbReference type="PANTHER" id="PTHR48081:SF13">
    <property type="entry name" value="ALPHA_BETA HYDROLASE"/>
    <property type="match status" value="1"/>
</dbReference>
<protein>
    <submittedName>
        <fullName evidence="3">Alpha/beta hydrolase</fullName>
    </submittedName>
</protein>
<dbReference type="AlphaFoldDB" id="A0AAP3ETN2"/>
<name>A0AAP3ETN2_MICLU</name>
<dbReference type="InterPro" id="IPR006311">
    <property type="entry name" value="TAT_signal"/>
</dbReference>
<dbReference type="Gene3D" id="3.40.50.1820">
    <property type="entry name" value="alpha/beta hydrolase"/>
    <property type="match status" value="1"/>
</dbReference>
<sequence>MTSATRSARVSRRAALGLGVGALAVGGVAVVADLAGAPAGPLGANATALYGMRSSTGHTYAALPGRAGRIDVYRPPGQGPFPVLVWNAGSGWRGDRGYSDGADIARGLVPHGYAVAAFSVRSSKQGTFPAQVEDATAAVRWVRRNAPGLQLDAGRVAVAGSSSGGWNALMAGLTGGQDLDREQVPPPGREVPDGGHAIPEEDRVQAIVDFFGPTDFLTMNRQMLPGACADYNRANRLEHCHLDDRSTKSDMLGVPVLASGGLTRLASPITHVRPDSPPLLVVHGRKDVTVPWGQSLELYQAAEAAGLRTAFYSVAEGGHDLGMMTAKTRSAEVLRNGVPASAVHATISWSAVASFLDAVLPR</sequence>
<dbReference type="Proteomes" id="UP001205867">
    <property type="component" value="Unassembled WGS sequence"/>
</dbReference>
<dbReference type="InterPro" id="IPR029058">
    <property type="entry name" value="AB_hydrolase_fold"/>
</dbReference>
<evidence type="ECO:0000313" key="4">
    <source>
        <dbReference type="Proteomes" id="UP001205867"/>
    </source>
</evidence>
<evidence type="ECO:0000256" key="1">
    <source>
        <dbReference type="ARBA" id="ARBA00022801"/>
    </source>
</evidence>
<keyword evidence="1 3" id="KW-0378">Hydrolase</keyword>
<organism evidence="3 4">
    <name type="scientific">Micrococcus luteus</name>
    <name type="common">Micrococcus lysodeikticus</name>
    <dbReference type="NCBI Taxonomy" id="1270"/>
    <lineage>
        <taxon>Bacteria</taxon>
        <taxon>Bacillati</taxon>
        <taxon>Actinomycetota</taxon>
        <taxon>Actinomycetes</taxon>
        <taxon>Micrococcales</taxon>
        <taxon>Micrococcaceae</taxon>
        <taxon>Micrococcus</taxon>
    </lineage>
</organism>
<dbReference type="PANTHER" id="PTHR48081">
    <property type="entry name" value="AB HYDROLASE SUPERFAMILY PROTEIN C4A8.06C"/>
    <property type="match status" value="1"/>
</dbReference>
<dbReference type="SUPFAM" id="SSF53474">
    <property type="entry name" value="alpha/beta-Hydrolases"/>
    <property type="match status" value="1"/>
</dbReference>
<dbReference type="InterPro" id="IPR049492">
    <property type="entry name" value="BD-FAE-like_dom"/>
</dbReference>
<proteinExistence type="predicted"/>
<comment type="caution">
    <text evidence="3">The sequence shown here is derived from an EMBL/GenBank/DDBJ whole genome shotgun (WGS) entry which is preliminary data.</text>
</comment>
<evidence type="ECO:0000259" key="2">
    <source>
        <dbReference type="Pfam" id="PF20434"/>
    </source>
</evidence>
<evidence type="ECO:0000313" key="3">
    <source>
        <dbReference type="EMBL" id="MCV7628403.1"/>
    </source>
</evidence>
<dbReference type="PROSITE" id="PS51318">
    <property type="entry name" value="TAT"/>
    <property type="match status" value="1"/>
</dbReference>
<accession>A0AAP3ETN2</accession>
<dbReference type="EMBL" id="JALXKZ020000004">
    <property type="protein sequence ID" value="MCV7628403.1"/>
    <property type="molecule type" value="Genomic_DNA"/>
</dbReference>